<dbReference type="Gene3D" id="3.40.50.720">
    <property type="entry name" value="NAD(P)-binding Rossmann-like Domain"/>
    <property type="match status" value="1"/>
</dbReference>
<dbReference type="SUPFAM" id="SSF55347">
    <property type="entry name" value="Glyceraldehyde-3-phosphate dehydrogenase-like, C-terminal domain"/>
    <property type="match status" value="1"/>
</dbReference>
<accession>A0A084JPX8</accession>
<dbReference type="GO" id="GO:0000166">
    <property type="term" value="F:nucleotide binding"/>
    <property type="evidence" value="ECO:0007669"/>
    <property type="project" value="InterPro"/>
</dbReference>
<dbReference type="EMBL" id="JPME01000008">
    <property type="protein sequence ID" value="KEZ91012.1"/>
    <property type="molecule type" value="Genomic_DNA"/>
</dbReference>
<dbReference type="Pfam" id="PF01408">
    <property type="entry name" value="GFO_IDH_MocA"/>
    <property type="match status" value="1"/>
</dbReference>
<keyword evidence="5" id="KW-1185">Reference proteome</keyword>
<organism evidence="4 5">
    <name type="scientific">Lacrimispora celerecrescens</name>
    <dbReference type="NCBI Taxonomy" id="29354"/>
    <lineage>
        <taxon>Bacteria</taxon>
        <taxon>Bacillati</taxon>
        <taxon>Bacillota</taxon>
        <taxon>Clostridia</taxon>
        <taxon>Lachnospirales</taxon>
        <taxon>Lachnospiraceae</taxon>
        <taxon>Lacrimispora</taxon>
    </lineage>
</organism>
<dbReference type="Pfam" id="PF22725">
    <property type="entry name" value="GFO_IDH_MocA_C3"/>
    <property type="match status" value="1"/>
</dbReference>
<gene>
    <name evidence="4" type="ORF">IO98_06455</name>
</gene>
<dbReference type="InterPro" id="IPR050463">
    <property type="entry name" value="Gfo/Idh/MocA_oxidrdct_glycsds"/>
</dbReference>
<dbReference type="Gene3D" id="3.30.360.10">
    <property type="entry name" value="Dihydrodipicolinate Reductase, domain 2"/>
    <property type="match status" value="1"/>
</dbReference>
<feature type="domain" description="GFO/IDH/MocA-like oxidoreductase" evidence="3">
    <location>
        <begin position="133"/>
        <end position="268"/>
    </location>
</feature>
<name>A0A084JPX8_9FIRM</name>
<dbReference type="PANTHER" id="PTHR43818:SF11">
    <property type="entry name" value="BCDNA.GH03377"/>
    <property type="match status" value="1"/>
</dbReference>
<comment type="caution">
    <text evidence="4">The sequence shown here is derived from an EMBL/GenBank/DDBJ whole genome shotgun (WGS) entry which is preliminary data.</text>
</comment>
<dbReference type="GO" id="GO:0016491">
    <property type="term" value="F:oxidoreductase activity"/>
    <property type="evidence" value="ECO:0007669"/>
    <property type="project" value="UniProtKB-KW"/>
</dbReference>
<keyword evidence="1" id="KW-0560">Oxidoreductase</keyword>
<evidence type="ECO:0000313" key="5">
    <source>
        <dbReference type="Proteomes" id="UP000028525"/>
    </source>
</evidence>
<protein>
    <submittedName>
        <fullName evidence="4">Oxidoreductase</fullName>
    </submittedName>
</protein>
<dbReference type="STRING" id="29354.IO98_06455"/>
<dbReference type="InterPro" id="IPR000683">
    <property type="entry name" value="Gfo/Idh/MocA-like_OxRdtase_N"/>
</dbReference>
<dbReference type="AlphaFoldDB" id="A0A084JPX8"/>
<proteinExistence type="predicted"/>
<dbReference type="InterPro" id="IPR055170">
    <property type="entry name" value="GFO_IDH_MocA-like_dom"/>
</dbReference>
<dbReference type="InterPro" id="IPR036291">
    <property type="entry name" value="NAD(P)-bd_dom_sf"/>
</dbReference>
<evidence type="ECO:0000259" key="3">
    <source>
        <dbReference type="Pfam" id="PF22725"/>
    </source>
</evidence>
<dbReference type="PANTHER" id="PTHR43818">
    <property type="entry name" value="BCDNA.GH03377"/>
    <property type="match status" value="1"/>
</dbReference>
<dbReference type="OrthoDB" id="9815825at2"/>
<evidence type="ECO:0000259" key="2">
    <source>
        <dbReference type="Pfam" id="PF01408"/>
    </source>
</evidence>
<reference evidence="4 5" key="1">
    <citation type="submission" date="2014-07" db="EMBL/GenBank/DDBJ databases">
        <title>Draft genome of Clostridium celerecrescens 152B isolated from sediments associated with methane hydrate from Krishna Godavari basin.</title>
        <authorList>
            <person name="Honkalas V.S."/>
            <person name="Dabir A.P."/>
            <person name="Arora P."/>
            <person name="Dhakephalkar P.K."/>
        </authorList>
    </citation>
    <scope>NUCLEOTIDE SEQUENCE [LARGE SCALE GENOMIC DNA]</scope>
    <source>
        <strain evidence="4 5">152B</strain>
    </source>
</reference>
<evidence type="ECO:0000256" key="1">
    <source>
        <dbReference type="ARBA" id="ARBA00023002"/>
    </source>
</evidence>
<sequence>MKGIKKVKTAVIGCGAISRIYIENMSKTFEILELAGCCDLNRQLAEETAVAYGIRAMTMEEILEDTEIEIVVNLTNPAAHYQVIKNLLENGKHVYTEKVLAADITQAKELIALADEKGKLLCSAPDTFLGAAVQTARYLVESGMIGTVTSSVAVLQRDARLLAEKFPYTAKAGGGIGIDVGIYYTTAMINVLGEVEEVCGMSGVFMPEQKHYFVKNDNFGETYSQESETYLMGILRFKSGCMGTLHFNSRSIRTEKPYVAFYGTEGIIFLEDPNFFGGDVKVILKGRTEPIVFPHTHGYDGDDRGLGVAEMAWALRKGRVPRTNGDMAFHALEILTGIIESGETKGFYEMKSRFERRPMLPRGYLGGNYAQNQPEGALSF</sequence>
<dbReference type="SUPFAM" id="SSF51735">
    <property type="entry name" value="NAD(P)-binding Rossmann-fold domains"/>
    <property type="match status" value="1"/>
</dbReference>
<dbReference type="RefSeq" id="WP_038279183.1">
    <property type="nucleotide sequence ID" value="NZ_JPME01000008.1"/>
</dbReference>
<dbReference type="Proteomes" id="UP000028525">
    <property type="component" value="Unassembled WGS sequence"/>
</dbReference>
<feature type="domain" description="Gfo/Idh/MocA-like oxidoreductase N-terminal" evidence="2">
    <location>
        <begin position="8"/>
        <end position="121"/>
    </location>
</feature>
<evidence type="ECO:0000313" key="4">
    <source>
        <dbReference type="EMBL" id="KEZ91012.1"/>
    </source>
</evidence>